<evidence type="ECO:0000313" key="8">
    <source>
        <dbReference type="Proteomes" id="UP000594681"/>
    </source>
</evidence>
<dbReference type="Pfam" id="PF01297">
    <property type="entry name" value="ZnuA"/>
    <property type="match status" value="1"/>
</dbReference>
<name>A0A7T0KFK4_9CORY</name>
<dbReference type="AlphaFoldDB" id="A0A7T0KFK4"/>
<dbReference type="GO" id="GO:0007155">
    <property type="term" value="P:cell adhesion"/>
    <property type="evidence" value="ECO:0007669"/>
    <property type="project" value="InterPro"/>
</dbReference>
<dbReference type="GO" id="GO:0046872">
    <property type="term" value="F:metal ion binding"/>
    <property type="evidence" value="ECO:0007669"/>
    <property type="project" value="UniProtKB-KW"/>
</dbReference>
<keyword evidence="2 5" id="KW-0813">Transport</keyword>
<dbReference type="PRINTS" id="PR00691">
    <property type="entry name" value="ADHESINB"/>
</dbReference>
<evidence type="ECO:0000256" key="1">
    <source>
        <dbReference type="ARBA" id="ARBA00004196"/>
    </source>
</evidence>
<dbReference type="PANTHER" id="PTHR42953:SF1">
    <property type="entry name" value="METAL-BINDING PROTEIN HI_0362-RELATED"/>
    <property type="match status" value="1"/>
</dbReference>
<keyword evidence="4 6" id="KW-0732">Signal</keyword>
<keyword evidence="8" id="KW-1185">Reference proteome</keyword>
<evidence type="ECO:0000256" key="4">
    <source>
        <dbReference type="ARBA" id="ARBA00022729"/>
    </source>
</evidence>
<feature type="signal peptide" evidence="6">
    <location>
        <begin position="1"/>
        <end position="33"/>
    </location>
</feature>
<dbReference type="InterPro" id="IPR050492">
    <property type="entry name" value="Bact_metal-bind_prot9"/>
</dbReference>
<evidence type="ECO:0000256" key="5">
    <source>
        <dbReference type="RuleBase" id="RU003512"/>
    </source>
</evidence>
<dbReference type="PROSITE" id="PS51257">
    <property type="entry name" value="PROKAR_LIPOPROTEIN"/>
    <property type="match status" value="1"/>
</dbReference>
<reference evidence="7 8" key="1">
    <citation type="submission" date="2020-11" db="EMBL/GenBank/DDBJ databases">
        <title>Corynebacterium sp. ZJ-599.</title>
        <authorList>
            <person name="Zhou J."/>
        </authorList>
    </citation>
    <scope>NUCLEOTIDE SEQUENCE [LARGE SCALE GENOMIC DNA]</scope>
    <source>
        <strain evidence="7 8">ZJ-599</strain>
    </source>
</reference>
<comment type="subcellular location">
    <subcellularLocation>
        <location evidence="1">Cell envelope</location>
    </subcellularLocation>
</comment>
<dbReference type="SUPFAM" id="SSF53807">
    <property type="entry name" value="Helical backbone' metal receptor"/>
    <property type="match status" value="1"/>
</dbReference>
<proteinExistence type="inferred from homology"/>
<dbReference type="KEGG" id="cliz:G7Y31_01575"/>
<evidence type="ECO:0000313" key="7">
    <source>
        <dbReference type="EMBL" id="QPK79436.1"/>
    </source>
</evidence>
<evidence type="ECO:0000256" key="2">
    <source>
        <dbReference type="ARBA" id="ARBA00022448"/>
    </source>
</evidence>
<dbReference type="Gene3D" id="3.40.50.1980">
    <property type="entry name" value="Nitrogenase molybdenum iron protein domain"/>
    <property type="match status" value="2"/>
</dbReference>
<dbReference type="RefSeq" id="WP_165008864.1">
    <property type="nucleotide sequence ID" value="NZ_CP064954.1"/>
</dbReference>
<dbReference type="Proteomes" id="UP000594681">
    <property type="component" value="Chromosome"/>
</dbReference>
<dbReference type="InterPro" id="IPR006129">
    <property type="entry name" value="AdhesinB"/>
</dbReference>
<dbReference type="GO" id="GO:0030001">
    <property type="term" value="P:metal ion transport"/>
    <property type="evidence" value="ECO:0007669"/>
    <property type="project" value="InterPro"/>
</dbReference>
<organism evidence="7 8">
    <name type="scientific">Corynebacterium lizhenjunii</name>
    <dbReference type="NCBI Taxonomy" id="2709394"/>
    <lineage>
        <taxon>Bacteria</taxon>
        <taxon>Bacillati</taxon>
        <taxon>Actinomycetota</taxon>
        <taxon>Actinomycetes</taxon>
        <taxon>Mycobacteriales</taxon>
        <taxon>Corynebacteriaceae</taxon>
        <taxon>Corynebacterium</taxon>
    </lineage>
</organism>
<evidence type="ECO:0000256" key="3">
    <source>
        <dbReference type="ARBA" id="ARBA00022723"/>
    </source>
</evidence>
<evidence type="ECO:0000256" key="6">
    <source>
        <dbReference type="SAM" id="SignalP"/>
    </source>
</evidence>
<gene>
    <name evidence="7" type="ORF">G7Y31_01575</name>
</gene>
<dbReference type="InterPro" id="IPR006127">
    <property type="entry name" value="ZnuA-like"/>
</dbReference>
<dbReference type="PANTHER" id="PTHR42953">
    <property type="entry name" value="HIGH-AFFINITY ZINC UPTAKE SYSTEM PROTEIN ZNUA-RELATED"/>
    <property type="match status" value="1"/>
</dbReference>
<comment type="similarity">
    <text evidence="5">Belongs to the bacterial solute-binding protein 9 family.</text>
</comment>
<dbReference type="GO" id="GO:0030313">
    <property type="term" value="C:cell envelope"/>
    <property type="evidence" value="ECO:0007669"/>
    <property type="project" value="UniProtKB-SubCell"/>
</dbReference>
<accession>A0A7T0KFK4</accession>
<keyword evidence="3" id="KW-0479">Metal-binding</keyword>
<dbReference type="InterPro" id="IPR006128">
    <property type="entry name" value="Lipoprotein_PsaA-like"/>
</dbReference>
<feature type="chain" id="PRO_5032739443" evidence="6">
    <location>
        <begin position="34"/>
        <end position="311"/>
    </location>
</feature>
<dbReference type="EMBL" id="CP064954">
    <property type="protein sequence ID" value="QPK79436.1"/>
    <property type="molecule type" value="Genomic_DNA"/>
</dbReference>
<sequence length="311" mass="33383">MLNRTRRLSVAACSALAILAGATLSACSSSDSAASGDSSNLNIVATTGYLADAVRNVAPDATVTTIVGPGGDPHTYQPSTQDINQLREADLVLWTGLHLEHQMETQLESLGDSQLAVGEKIEHSRLLPWEDDGTFDPHIWNSPDIWRDVVTEIGQKLAEIDPDNAADYTAAAKDYGEKITAAKEKAAAELKDANPRVLISGHDAFNYFGRTFDFEIHATDFVTTDAALSPTEISKLADTIATKRVPVIFQDNQANPQAIQALKEAVQSRGWNVEISDAELFADTLGATAPTDTYLGVFEYNAHAIAQALNG</sequence>
<protein>
    <submittedName>
        <fullName evidence="7">Zinc ABC transporter substrate-binding protein</fullName>
    </submittedName>
</protein>
<dbReference type="PRINTS" id="PR00690">
    <property type="entry name" value="ADHESNFAMILY"/>
</dbReference>